<dbReference type="AlphaFoldDB" id="A0AA38G9H0"/>
<evidence type="ECO:0000313" key="2">
    <source>
        <dbReference type="Proteomes" id="UP000824469"/>
    </source>
</evidence>
<proteinExistence type="predicted"/>
<evidence type="ECO:0000313" key="1">
    <source>
        <dbReference type="EMBL" id="KAH9317348.1"/>
    </source>
</evidence>
<protein>
    <recommendedName>
        <fullName evidence="3">BHLH domain-containing protein</fullName>
    </recommendedName>
</protein>
<dbReference type="Proteomes" id="UP000824469">
    <property type="component" value="Unassembled WGS sequence"/>
</dbReference>
<name>A0AA38G9H0_TAXCH</name>
<sequence>WANEAQIKYFLGLFKVMCDSHERADAVSKRLDLLQSILPETPICREETLGAAIQYINSLEQRIK</sequence>
<keyword evidence="2" id="KW-1185">Reference proteome</keyword>
<accession>A0AA38G9H0</accession>
<evidence type="ECO:0008006" key="3">
    <source>
        <dbReference type="Google" id="ProtNLM"/>
    </source>
</evidence>
<organism evidence="1 2">
    <name type="scientific">Taxus chinensis</name>
    <name type="common">Chinese yew</name>
    <name type="synonym">Taxus wallichiana var. chinensis</name>
    <dbReference type="NCBI Taxonomy" id="29808"/>
    <lineage>
        <taxon>Eukaryota</taxon>
        <taxon>Viridiplantae</taxon>
        <taxon>Streptophyta</taxon>
        <taxon>Embryophyta</taxon>
        <taxon>Tracheophyta</taxon>
        <taxon>Spermatophyta</taxon>
        <taxon>Pinopsida</taxon>
        <taxon>Pinidae</taxon>
        <taxon>Conifers II</taxon>
        <taxon>Cupressales</taxon>
        <taxon>Taxaceae</taxon>
        <taxon>Taxus</taxon>
    </lineage>
</organism>
<comment type="caution">
    <text evidence="1">The sequence shown here is derived from an EMBL/GenBank/DDBJ whole genome shotgun (WGS) entry which is preliminary data.</text>
</comment>
<dbReference type="EMBL" id="JAHRHJ020000004">
    <property type="protein sequence ID" value="KAH9317348.1"/>
    <property type="molecule type" value="Genomic_DNA"/>
</dbReference>
<feature type="non-terminal residue" evidence="1">
    <location>
        <position position="64"/>
    </location>
</feature>
<feature type="non-terminal residue" evidence="1">
    <location>
        <position position="1"/>
    </location>
</feature>
<reference evidence="1 2" key="1">
    <citation type="journal article" date="2021" name="Nat. Plants">
        <title>The Taxus genome provides insights into paclitaxel biosynthesis.</title>
        <authorList>
            <person name="Xiong X."/>
            <person name="Gou J."/>
            <person name="Liao Q."/>
            <person name="Li Y."/>
            <person name="Zhou Q."/>
            <person name="Bi G."/>
            <person name="Li C."/>
            <person name="Du R."/>
            <person name="Wang X."/>
            <person name="Sun T."/>
            <person name="Guo L."/>
            <person name="Liang H."/>
            <person name="Lu P."/>
            <person name="Wu Y."/>
            <person name="Zhang Z."/>
            <person name="Ro D.K."/>
            <person name="Shang Y."/>
            <person name="Huang S."/>
            <person name="Yan J."/>
        </authorList>
    </citation>
    <scope>NUCLEOTIDE SEQUENCE [LARGE SCALE GENOMIC DNA]</scope>
    <source>
        <strain evidence="1">Ta-2019</strain>
    </source>
</reference>
<gene>
    <name evidence="1" type="ORF">KI387_019117</name>
</gene>